<protein>
    <submittedName>
        <fullName evidence="2">Uncharacterized protein</fullName>
    </submittedName>
</protein>
<evidence type="ECO:0000313" key="2">
    <source>
        <dbReference type="EMBL" id="KAF5676267.1"/>
    </source>
</evidence>
<dbReference type="AlphaFoldDB" id="A0A8H5TXR9"/>
<name>A0A8H5TXR9_FUSCI</name>
<comment type="caution">
    <text evidence="2">The sequence shown here is derived from an EMBL/GenBank/DDBJ whole genome shotgun (WGS) entry which is preliminary data.</text>
</comment>
<organism evidence="2 3">
    <name type="scientific">Fusarium circinatum</name>
    <name type="common">Pitch canker fungus</name>
    <name type="synonym">Gibberella circinata</name>
    <dbReference type="NCBI Taxonomy" id="48490"/>
    <lineage>
        <taxon>Eukaryota</taxon>
        <taxon>Fungi</taxon>
        <taxon>Dikarya</taxon>
        <taxon>Ascomycota</taxon>
        <taxon>Pezizomycotina</taxon>
        <taxon>Sordariomycetes</taxon>
        <taxon>Hypocreomycetidae</taxon>
        <taxon>Hypocreales</taxon>
        <taxon>Nectriaceae</taxon>
        <taxon>Fusarium</taxon>
        <taxon>Fusarium fujikuroi species complex</taxon>
    </lineage>
</organism>
<feature type="compositionally biased region" description="Polar residues" evidence="1">
    <location>
        <begin position="1"/>
        <end position="16"/>
    </location>
</feature>
<feature type="region of interest" description="Disordered" evidence="1">
    <location>
        <begin position="1"/>
        <end position="40"/>
    </location>
</feature>
<sequence length="111" mass="12412">MSAPSSNDLPQKSPRPSTELKPMPGQKEKTREEELAREREATRAIQIALAMELNRGSDSRPYRDPILRAVIIGVENTNSFYLLCCQFSAPEFPSTVTDLESFPCKQLIAEA</sequence>
<dbReference type="EMBL" id="JAAQPE010000237">
    <property type="protein sequence ID" value="KAF5676267.1"/>
    <property type="molecule type" value="Genomic_DNA"/>
</dbReference>
<evidence type="ECO:0000313" key="3">
    <source>
        <dbReference type="Proteomes" id="UP000572754"/>
    </source>
</evidence>
<keyword evidence="3" id="KW-1185">Reference proteome</keyword>
<gene>
    <name evidence="2" type="ORF">FCIRC_7188</name>
</gene>
<dbReference type="Proteomes" id="UP000572754">
    <property type="component" value="Unassembled WGS sequence"/>
</dbReference>
<reference evidence="3" key="1">
    <citation type="journal article" date="2020" name="BMC Genomics">
        <title>Correction to: Identification and distribution of gene clusters required for synthesis of sphingolipid metabolism inhibitors in diverse species of the filamentous fungus Fusarium.</title>
        <authorList>
            <person name="Kim H.S."/>
            <person name="Lohmar J.M."/>
            <person name="Busman M."/>
            <person name="Brown D.W."/>
            <person name="Naumann T.A."/>
            <person name="Divon H.H."/>
            <person name="Lysoe E."/>
            <person name="Uhlig S."/>
            <person name="Proctor R.H."/>
        </authorList>
    </citation>
    <scope>NUCLEOTIDE SEQUENCE [LARGE SCALE GENOMIC DNA]</scope>
    <source>
        <strain evidence="3">NRRL 25331</strain>
    </source>
</reference>
<accession>A0A8H5TXR9</accession>
<reference evidence="2 3" key="2">
    <citation type="submission" date="2020-05" db="EMBL/GenBank/DDBJ databases">
        <title>Identification and distribution of gene clusters putatively required for synthesis of sphingolipid metabolism inhibitors in phylogenetically diverse species of the filamentous fungus Fusarium.</title>
        <authorList>
            <person name="Kim H.-S."/>
            <person name="Busman M."/>
            <person name="Brown D.W."/>
            <person name="Divon H."/>
            <person name="Uhlig S."/>
            <person name="Proctor R.H."/>
        </authorList>
    </citation>
    <scope>NUCLEOTIDE SEQUENCE [LARGE SCALE GENOMIC DNA]</scope>
    <source>
        <strain evidence="2 3">NRRL 25331</strain>
    </source>
</reference>
<feature type="compositionally biased region" description="Basic and acidic residues" evidence="1">
    <location>
        <begin position="26"/>
        <end position="40"/>
    </location>
</feature>
<proteinExistence type="predicted"/>
<evidence type="ECO:0000256" key="1">
    <source>
        <dbReference type="SAM" id="MobiDB-lite"/>
    </source>
</evidence>